<dbReference type="Proteomes" id="UP001055072">
    <property type="component" value="Unassembled WGS sequence"/>
</dbReference>
<evidence type="ECO:0000313" key="2">
    <source>
        <dbReference type="Proteomes" id="UP001055072"/>
    </source>
</evidence>
<proteinExistence type="predicted"/>
<reference evidence="1" key="1">
    <citation type="journal article" date="2021" name="Environ. Microbiol.">
        <title>Gene family expansions and transcriptome signatures uncover fungal adaptations to wood decay.</title>
        <authorList>
            <person name="Hage H."/>
            <person name="Miyauchi S."/>
            <person name="Viragh M."/>
            <person name="Drula E."/>
            <person name="Min B."/>
            <person name="Chaduli D."/>
            <person name="Navarro D."/>
            <person name="Favel A."/>
            <person name="Norest M."/>
            <person name="Lesage-Meessen L."/>
            <person name="Balint B."/>
            <person name="Merenyi Z."/>
            <person name="de Eugenio L."/>
            <person name="Morin E."/>
            <person name="Martinez A.T."/>
            <person name="Baldrian P."/>
            <person name="Stursova M."/>
            <person name="Martinez M.J."/>
            <person name="Novotny C."/>
            <person name="Magnuson J.K."/>
            <person name="Spatafora J.W."/>
            <person name="Maurice S."/>
            <person name="Pangilinan J."/>
            <person name="Andreopoulos W."/>
            <person name="LaButti K."/>
            <person name="Hundley H."/>
            <person name="Na H."/>
            <person name="Kuo A."/>
            <person name="Barry K."/>
            <person name="Lipzen A."/>
            <person name="Henrissat B."/>
            <person name="Riley R."/>
            <person name="Ahrendt S."/>
            <person name="Nagy L.G."/>
            <person name="Grigoriev I.V."/>
            <person name="Martin F."/>
            <person name="Rosso M.N."/>
        </authorList>
    </citation>
    <scope>NUCLEOTIDE SEQUENCE</scope>
    <source>
        <strain evidence="1">CBS 384.51</strain>
    </source>
</reference>
<organism evidence="1 2">
    <name type="scientific">Irpex rosettiformis</name>
    <dbReference type="NCBI Taxonomy" id="378272"/>
    <lineage>
        <taxon>Eukaryota</taxon>
        <taxon>Fungi</taxon>
        <taxon>Dikarya</taxon>
        <taxon>Basidiomycota</taxon>
        <taxon>Agaricomycotina</taxon>
        <taxon>Agaricomycetes</taxon>
        <taxon>Polyporales</taxon>
        <taxon>Irpicaceae</taxon>
        <taxon>Irpex</taxon>
    </lineage>
</organism>
<protein>
    <submittedName>
        <fullName evidence="1">ER-golgi trafficking TRAPP I complex 85 kDa subunit-domain-containing protein</fullName>
    </submittedName>
</protein>
<sequence>MAPSLPFSLSPHICVHSSPDLLDLLDHASLPPLPRILQAFVPLSQVTTRTTTLTSVPHASFALRFSDLTEVESSVHEDEEQRAGRTLDWIGSRIATQSARWVEAVESSSTRPDDPWRNRTPWWDEVKRCIQGDNVPNRVEGWNHPVSIICAVSTLAANPLQALQEMHARPPDFPPWVDSTHLRYSLIVHPSNSPLSDSIAESLVNAVKKQYGLHTYLLSISLAEIPLQQARPIASPVPCLPSLTTMELSPIPTPHIPAGIATMLPRPTTPKTATLTPNVPGTPNLPVQPNTPQKPPPSPGIPRTDALALSDNDIQQISRFVREFVVMSVVPWMEKCVMEWNESYSSSRRLPSRLFSSTRRLFGTGYSSAPSSSPSTPPTGHGSNPSVSSVTSRFAHGVNNSVSSLASITSIGSGSTAAATIGTVSQQRRLAEFATVLGDYKLAITVWETLRKDSKGGSDILPLLVAPSPALALHASNSINALHTVAAELPAWAQLRALVYAVRWDIGIDPRELIGNVLEGDRWLVQASGAAEEPPTALLLGHAAFLSSKKGARRRSALWYLHAADRLEKAGIKPIALYFFRQAHRMYKTPATRWNELSPSFWESEGKDPADWRGFEAVLPGIEHELGRLLYTTNDTVNAVRYFLGLLRGTSVSEPTPPSGLGLTPNSTSMDGTVPPTDRVYLEDFRVALRHFRTNEGAQWEAAKESLQLNIKLCQVKESRLRLPGDAVIGELDSWKRLEESWQEFWRPRGPERLEQGGKAAVNEPFWFDLVLRNPLNVEISMSRLSLIVREATTSDDEAGPDFLEVETLDDITLGVKETRTIPISIKCSKPASLVVVDATYEFLSLLQVKESLAIRGRRLHDTPQQRQNKVYAPDILTKIEVEDAGLRLQAHFVDDRHLMLIHGERKHMNVTLLNTGNRPIGELWLLTGPYDAVWVNTETSCSSSGSEDSVNILRSTNSFASSEPFHIPLDEEIAPQSSLQLSMIMHAAHILEHDLSLLLVFRDSAGQAFHSARLTRHYEVKQTLQVSTSYEPSQSATKSYLVNIDLENTASTGEIYVSQIMTLSPSWSCEPISQYLPEKLSPRQLSRVMLAAHPLSRAGEAQEVRRFLESQLRSILQGTPVEPISPPVINLECNHIYQSSDSFSPNDPVTRHFIHTGRCSSAARAAALAHPHIPAHHYPHIFPLYEPSAIDFVFFWEIPSQSRSGHLLVTGLSLGASHAPLRELVEETENAKAARSMYAETQRERSEVLEAVRNSEWNTESDPLVMTVEDGLIVEHDFKQGPCSVPVRFTMRNQSLTHNVHYTLRLLNSDTSRSEQLLHAPQYVGRLTHKGELQPSQSAVVSAKLSARTSGGYGLDSWKVVIDVLEPQKDNSQPRVVRQRYERTPQAGNNASVTIVDKSST</sequence>
<keyword evidence="2" id="KW-1185">Reference proteome</keyword>
<name>A0ACB8UKU7_9APHY</name>
<evidence type="ECO:0000313" key="1">
    <source>
        <dbReference type="EMBL" id="KAI0094770.1"/>
    </source>
</evidence>
<comment type="caution">
    <text evidence="1">The sequence shown here is derived from an EMBL/GenBank/DDBJ whole genome shotgun (WGS) entry which is preliminary data.</text>
</comment>
<gene>
    <name evidence="1" type="ORF">BDY19DRAFT_982150</name>
</gene>
<accession>A0ACB8UKU7</accession>
<dbReference type="EMBL" id="MU274900">
    <property type="protein sequence ID" value="KAI0094770.1"/>
    <property type="molecule type" value="Genomic_DNA"/>
</dbReference>